<dbReference type="Pfam" id="PF00704">
    <property type="entry name" value="Glyco_hydro_18"/>
    <property type="match status" value="1"/>
</dbReference>
<dbReference type="EC" id="3.2.1.14" evidence="2"/>
<dbReference type="GO" id="GO:0008843">
    <property type="term" value="F:endochitinase activity"/>
    <property type="evidence" value="ECO:0007669"/>
    <property type="project" value="UniProtKB-EC"/>
</dbReference>
<keyword evidence="4" id="KW-0146">Chitin degradation</keyword>
<dbReference type="OMA" id="FYNNGNC"/>
<proteinExistence type="inferred from homology"/>
<evidence type="ECO:0000256" key="7">
    <source>
        <dbReference type="ARBA" id="ARBA00023326"/>
    </source>
</evidence>
<keyword evidence="10" id="KW-0732">Signal</keyword>
<keyword evidence="6 8" id="KW-0326">Glycosidase</keyword>
<dbReference type="PROSITE" id="PS01095">
    <property type="entry name" value="GH18_1"/>
    <property type="match status" value="1"/>
</dbReference>
<evidence type="ECO:0000256" key="3">
    <source>
        <dbReference type="ARBA" id="ARBA00022801"/>
    </source>
</evidence>
<dbReference type="GO" id="GO:0005576">
    <property type="term" value="C:extracellular region"/>
    <property type="evidence" value="ECO:0007669"/>
    <property type="project" value="TreeGrafter"/>
</dbReference>
<accession>D5GNV6</accession>
<dbReference type="PANTHER" id="PTHR45708:SF49">
    <property type="entry name" value="ENDOCHITINASE"/>
    <property type="match status" value="1"/>
</dbReference>
<dbReference type="PANTHER" id="PTHR45708">
    <property type="entry name" value="ENDOCHITINASE"/>
    <property type="match status" value="1"/>
</dbReference>
<dbReference type="RefSeq" id="XP_002842008.1">
    <property type="nucleotide sequence ID" value="XM_002841962.1"/>
</dbReference>
<dbReference type="Gene3D" id="3.20.20.80">
    <property type="entry name" value="Glycosidases"/>
    <property type="match status" value="1"/>
</dbReference>
<evidence type="ECO:0000256" key="2">
    <source>
        <dbReference type="ARBA" id="ARBA00012729"/>
    </source>
</evidence>
<evidence type="ECO:0000256" key="6">
    <source>
        <dbReference type="ARBA" id="ARBA00023295"/>
    </source>
</evidence>
<keyword evidence="3 8" id="KW-0378">Hydrolase</keyword>
<dbReference type="Proteomes" id="UP000006911">
    <property type="component" value="Unassembled WGS sequence"/>
</dbReference>
<dbReference type="eggNOG" id="KOG4701">
    <property type="taxonomic scope" value="Eukaryota"/>
</dbReference>
<comment type="catalytic activity">
    <reaction evidence="1">
        <text>Random endo-hydrolysis of N-acetyl-beta-D-glucosaminide (1-&gt;4)-beta-linkages in chitin and chitodextrins.</text>
        <dbReference type="EC" id="3.2.1.14"/>
    </reaction>
</comment>
<gene>
    <name evidence="12" type="ORF">GSTUM_00011529001</name>
</gene>
<dbReference type="InterPro" id="IPR017853">
    <property type="entry name" value="GH"/>
</dbReference>
<reference evidence="12 13" key="1">
    <citation type="journal article" date="2010" name="Nature">
        <title>Perigord black truffle genome uncovers evolutionary origins and mechanisms of symbiosis.</title>
        <authorList>
            <person name="Martin F."/>
            <person name="Kohler A."/>
            <person name="Murat C."/>
            <person name="Balestrini R."/>
            <person name="Coutinho P.M."/>
            <person name="Jaillon O."/>
            <person name="Montanini B."/>
            <person name="Morin E."/>
            <person name="Noel B."/>
            <person name="Percudani R."/>
            <person name="Porcel B."/>
            <person name="Rubini A."/>
            <person name="Amicucci A."/>
            <person name="Amselem J."/>
            <person name="Anthouard V."/>
            <person name="Arcioni S."/>
            <person name="Artiguenave F."/>
            <person name="Aury J.M."/>
            <person name="Ballario P."/>
            <person name="Bolchi A."/>
            <person name="Brenna A."/>
            <person name="Brun A."/>
            <person name="Buee M."/>
            <person name="Cantarel B."/>
            <person name="Chevalier G."/>
            <person name="Couloux A."/>
            <person name="Da Silva C."/>
            <person name="Denoeud F."/>
            <person name="Duplessis S."/>
            <person name="Ghignone S."/>
            <person name="Hilselberger B."/>
            <person name="Iotti M."/>
            <person name="Marcais B."/>
            <person name="Mello A."/>
            <person name="Miranda M."/>
            <person name="Pacioni G."/>
            <person name="Quesneville H."/>
            <person name="Riccioni C."/>
            <person name="Ruotolo R."/>
            <person name="Splivallo R."/>
            <person name="Stocchi V."/>
            <person name="Tisserant E."/>
            <person name="Viscomi A.R."/>
            <person name="Zambonelli A."/>
            <person name="Zampieri E."/>
            <person name="Henrissat B."/>
            <person name="Lebrun M.H."/>
            <person name="Paolocci F."/>
            <person name="Bonfante P."/>
            <person name="Ottonello S."/>
            <person name="Wincker P."/>
        </authorList>
    </citation>
    <scope>NUCLEOTIDE SEQUENCE [LARGE SCALE GENOMIC DNA]</scope>
    <source>
        <strain evidence="12 13">Mel28</strain>
    </source>
</reference>
<evidence type="ECO:0000256" key="8">
    <source>
        <dbReference type="RuleBase" id="RU000489"/>
    </source>
</evidence>
<dbReference type="GO" id="GO:0006032">
    <property type="term" value="P:chitin catabolic process"/>
    <property type="evidence" value="ECO:0007669"/>
    <property type="project" value="UniProtKB-KW"/>
</dbReference>
<evidence type="ECO:0000256" key="9">
    <source>
        <dbReference type="RuleBase" id="RU004453"/>
    </source>
</evidence>
<protein>
    <recommendedName>
        <fullName evidence="2">chitinase</fullName>
        <ecNumber evidence="2">3.2.1.14</ecNumber>
    </recommendedName>
</protein>
<dbReference type="InterPro" id="IPR050542">
    <property type="entry name" value="Glycosyl_Hydrlase18_Chitinase"/>
</dbReference>
<evidence type="ECO:0000256" key="4">
    <source>
        <dbReference type="ARBA" id="ARBA00023024"/>
    </source>
</evidence>
<evidence type="ECO:0000259" key="11">
    <source>
        <dbReference type="PROSITE" id="PS51910"/>
    </source>
</evidence>
<dbReference type="SUPFAM" id="SSF51445">
    <property type="entry name" value="(Trans)glycosidases"/>
    <property type="match status" value="1"/>
</dbReference>
<feature type="signal peptide" evidence="10">
    <location>
        <begin position="1"/>
        <end position="24"/>
    </location>
</feature>
<evidence type="ECO:0000313" key="13">
    <source>
        <dbReference type="Proteomes" id="UP000006911"/>
    </source>
</evidence>
<dbReference type="InterPro" id="IPR001579">
    <property type="entry name" value="Glyco_hydro_18_chit_AS"/>
</dbReference>
<keyword evidence="5" id="KW-0119">Carbohydrate metabolism</keyword>
<keyword evidence="13" id="KW-1185">Reference proteome</keyword>
<dbReference type="FunCoup" id="D5GNV6">
    <property type="interactions" value="143"/>
</dbReference>
<dbReference type="STRING" id="656061.D5GNV6"/>
<dbReference type="KEGG" id="tml:GSTUM_00011529001"/>
<feature type="domain" description="GH18" evidence="11">
    <location>
        <begin position="52"/>
        <end position="340"/>
    </location>
</feature>
<evidence type="ECO:0000256" key="10">
    <source>
        <dbReference type="SAM" id="SignalP"/>
    </source>
</evidence>
<dbReference type="InParanoid" id="D5GNV6"/>
<keyword evidence="7" id="KW-0624">Polysaccharide degradation</keyword>
<dbReference type="AlphaFoldDB" id="D5GNV6"/>
<comment type="similarity">
    <text evidence="9">Belongs to the glycosyl hydrolase 18 family.</text>
</comment>
<evidence type="ECO:0000256" key="5">
    <source>
        <dbReference type="ARBA" id="ARBA00023277"/>
    </source>
</evidence>
<dbReference type="InterPro" id="IPR001223">
    <property type="entry name" value="Glyco_hydro18_cat"/>
</dbReference>
<feature type="chain" id="PRO_5003072858" description="chitinase" evidence="10">
    <location>
        <begin position="25"/>
        <end position="340"/>
    </location>
</feature>
<evidence type="ECO:0000313" key="12">
    <source>
        <dbReference type="EMBL" id="CAZ86199.1"/>
    </source>
</evidence>
<sequence>MTSFLLKTLLTLLLAILGLSSAAALPMGTLRARAVGFPINTALPTGKSTTPAQTVAYFGQFGKLGEDSLSKFCSNTNVDVVVLAFVNVYKGAGGLPGMNLGVYCDTRIPGTDLLSCPNIGKDIAACQAAGKKVLLSLGGQEANGNSLPDDNSATELGDNLWKLFGEGKGLESKRPFGSALIDGFDIDNENKDSQGYPKLISTLRANFKTGTKKYYISAAPQCPMPDESLDEAVYKVDYLFIQHYNNPACQLGNFVNSFKAWSANIAARTTCGTKVFAGFPGSETAAGQGYATHDDMKKYVAAVRGLPNFGGVMVWDGVQAAGNVVSGKSFLQAMREALAY</sequence>
<dbReference type="PROSITE" id="PS51910">
    <property type="entry name" value="GH18_2"/>
    <property type="match status" value="1"/>
</dbReference>
<name>D5GNV6_TUBMM</name>
<evidence type="ECO:0000256" key="1">
    <source>
        <dbReference type="ARBA" id="ARBA00000822"/>
    </source>
</evidence>
<organism evidence="12 13">
    <name type="scientific">Tuber melanosporum (strain Mel28)</name>
    <name type="common">Perigord black truffle</name>
    <dbReference type="NCBI Taxonomy" id="656061"/>
    <lineage>
        <taxon>Eukaryota</taxon>
        <taxon>Fungi</taxon>
        <taxon>Dikarya</taxon>
        <taxon>Ascomycota</taxon>
        <taxon>Pezizomycotina</taxon>
        <taxon>Pezizomycetes</taxon>
        <taxon>Pezizales</taxon>
        <taxon>Tuberaceae</taxon>
        <taxon>Tuber</taxon>
    </lineage>
</organism>
<dbReference type="GeneID" id="9182833"/>
<dbReference type="EMBL" id="FN430370">
    <property type="protein sequence ID" value="CAZ86199.1"/>
    <property type="molecule type" value="Genomic_DNA"/>
</dbReference>
<dbReference type="GO" id="GO:0000272">
    <property type="term" value="P:polysaccharide catabolic process"/>
    <property type="evidence" value="ECO:0007669"/>
    <property type="project" value="UniProtKB-KW"/>
</dbReference>
<dbReference type="HOGENOM" id="CLU_007818_1_0_1"/>